<evidence type="ECO:0000313" key="3">
    <source>
        <dbReference type="EMBL" id="MDG0812674.1"/>
    </source>
</evidence>
<name>A0A9X4KWP6_9BACL</name>
<keyword evidence="4" id="KW-1185">Reference proteome</keyword>
<comment type="caution">
    <text evidence="3">The sequence shown here is derived from an EMBL/GenBank/DDBJ whole genome shotgun (WGS) entry which is preliminary data.</text>
</comment>
<sequence>MIEAEKYGAQLGVAIASGSTGAQYIGALKPGDWTAYANVNLTGMTKAEFKFASDKTGIVRLRIGGPSGTVIGTLNIASTGGLQTWKTAQIALAPAAGIQNLYLTFENAAGDEIGNIDYFKLLAA</sequence>
<keyword evidence="1" id="KW-0732">Signal</keyword>
<evidence type="ECO:0000256" key="1">
    <source>
        <dbReference type="ARBA" id="ARBA00022729"/>
    </source>
</evidence>
<organism evidence="3 4">
    <name type="scientific">Cohnella rhizosphaerae</name>
    <dbReference type="NCBI Taxonomy" id="1457232"/>
    <lineage>
        <taxon>Bacteria</taxon>
        <taxon>Bacillati</taxon>
        <taxon>Bacillota</taxon>
        <taxon>Bacilli</taxon>
        <taxon>Bacillales</taxon>
        <taxon>Paenibacillaceae</taxon>
        <taxon>Cohnella</taxon>
    </lineage>
</organism>
<dbReference type="InterPro" id="IPR008979">
    <property type="entry name" value="Galactose-bd-like_sf"/>
</dbReference>
<proteinExistence type="predicted"/>
<reference evidence="3" key="1">
    <citation type="submission" date="2022-10" db="EMBL/GenBank/DDBJ databases">
        <title>Comparative genomic analysis of Cohnella hashimotonis sp. nov., isolated from the International Space Station.</title>
        <authorList>
            <person name="Simpson A."/>
            <person name="Venkateswaran K."/>
        </authorList>
    </citation>
    <scope>NUCLEOTIDE SEQUENCE</scope>
    <source>
        <strain evidence="3">DSM 28161</strain>
    </source>
</reference>
<feature type="domain" description="CBM6" evidence="2">
    <location>
        <begin position="1"/>
        <end position="122"/>
    </location>
</feature>
<dbReference type="Pfam" id="PF03422">
    <property type="entry name" value="CBM_6"/>
    <property type="match status" value="1"/>
</dbReference>
<dbReference type="PROSITE" id="PS51175">
    <property type="entry name" value="CBM6"/>
    <property type="match status" value="1"/>
</dbReference>
<dbReference type="Gene3D" id="2.60.120.260">
    <property type="entry name" value="Galactose-binding domain-like"/>
    <property type="match status" value="1"/>
</dbReference>
<accession>A0A9X4KWP6</accession>
<dbReference type="SMART" id="SM00606">
    <property type="entry name" value="CBD_IV"/>
    <property type="match status" value="1"/>
</dbReference>
<dbReference type="EMBL" id="JAPDIA010000008">
    <property type="protein sequence ID" value="MDG0812674.1"/>
    <property type="molecule type" value="Genomic_DNA"/>
</dbReference>
<evidence type="ECO:0000259" key="2">
    <source>
        <dbReference type="PROSITE" id="PS51175"/>
    </source>
</evidence>
<dbReference type="InterPro" id="IPR006584">
    <property type="entry name" value="Cellulose-bd_IV"/>
</dbReference>
<dbReference type="RefSeq" id="WP_277538061.1">
    <property type="nucleotide sequence ID" value="NZ_JAPDIA010000008.1"/>
</dbReference>
<dbReference type="CDD" id="cd04084">
    <property type="entry name" value="CBM6_xylanase-like"/>
    <property type="match status" value="1"/>
</dbReference>
<dbReference type="SUPFAM" id="SSF49785">
    <property type="entry name" value="Galactose-binding domain-like"/>
    <property type="match status" value="1"/>
</dbReference>
<dbReference type="AlphaFoldDB" id="A0A9X4KWP6"/>
<protein>
    <submittedName>
        <fullName evidence="3">Carbohydrate-binding protein</fullName>
    </submittedName>
</protein>
<gene>
    <name evidence="3" type="ORF">OMP40_27625</name>
</gene>
<evidence type="ECO:0000313" key="4">
    <source>
        <dbReference type="Proteomes" id="UP001153404"/>
    </source>
</evidence>
<dbReference type="Proteomes" id="UP001153404">
    <property type="component" value="Unassembled WGS sequence"/>
</dbReference>
<dbReference type="GO" id="GO:0030246">
    <property type="term" value="F:carbohydrate binding"/>
    <property type="evidence" value="ECO:0007669"/>
    <property type="project" value="InterPro"/>
</dbReference>
<dbReference type="InterPro" id="IPR005084">
    <property type="entry name" value="CBM6"/>
</dbReference>